<evidence type="ECO:0000256" key="1">
    <source>
        <dbReference type="SAM" id="MobiDB-lite"/>
    </source>
</evidence>
<proteinExistence type="predicted"/>
<reference evidence="2 3" key="1">
    <citation type="submission" date="2015-12" db="EMBL/GenBank/DDBJ databases">
        <title>Draft genome of the nematode, Onchocerca flexuosa.</title>
        <authorList>
            <person name="Mitreva M."/>
        </authorList>
    </citation>
    <scope>NUCLEOTIDE SEQUENCE [LARGE SCALE GENOMIC DNA]</scope>
    <source>
        <strain evidence="2">Red Deer</strain>
    </source>
</reference>
<evidence type="ECO:0000313" key="2">
    <source>
        <dbReference type="EMBL" id="OZC11617.1"/>
    </source>
</evidence>
<accession>A0A238C2D5</accession>
<protein>
    <submittedName>
        <fullName evidence="2">Uncharacterized protein</fullName>
    </submittedName>
</protein>
<name>A0A238C2D5_9BILA</name>
<evidence type="ECO:0000313" key="3">
    <source>
        <dbReference type="Proteomes" id="UP000242913"/>
    </source>
</evidence>
<dbReference type="AlphaFoldDB" id="A0A238C2D5"/>
<dbReference type="OrthoDB" id="5904355at2759"/>
<feature type="region of interest" description="Disordered" evidence="1">
    <location>
        <begin position="1"/>
        <end position="30"/>
    </location>
</feature>
<sequence length="234" mass="27121">MQKDTSSTVTNTNYANNAQATTLPSRAERNRQRFGGRSFQYGHRNQPVFFGPFAEFSSPPPAVFDIPPRILPANMFNANVVPPSERDAQFEMQFAPFMNHSSPHYFDNNLPCFYENDDEIVDIQEGYGCPPSYIMESYRDQTDLIVAAGNCRTFKDNSNSEITISPNIFQNDRDMAYHEHDSLQTLRGQFVVEAYASFKKYNIFHNRKRYIRIKQVHPFGIRQLCFGFVIQQER</sequence>
<keyword evidence="3" id="KW-1185">Reference proteome</keyword>
<dbReference type="EMBL" id="KZ269980">
    <property type="protein sequence ID" value="OZC11617.1"/>
    <property type="molecule type" value="Genomic_DNA"/>
</dbReference>
<gene>
    <name evidence="2" type="ORF">X798_01480</name>
</gene>
<dbReference type="Proteomes" id="UP000242913">
    <property type="component" value="Unassembled WGS sequence"/>
</dbReference>
<feature type="compositionally biased region" description="Low complexity" evidence="1">
    <location>
        <begin position="1"/>
        <end position="22"/>
    </location>
</feature>
<organism evidence="2 3">
    <name type="scientific">Onchocerca flexuosa</name>
    <dbReference type="NCBI Taxonomy" id="387005"/>
    <lineage>
        <taxon>Eukaryota</taxon>
        <taxon>Metazoa</taxon>
        <taxon>Ecdysozoa</taxon>
        <taxon>Nematoda</taxon>
        <taxon>Chromadorea</taxon>
        <taxon>Rhabditida</taxon>
        <taxon>Spirurina</taxon>
        <taxon>Spiruromorpha</taxon>
        <taxon>Filarioidea</taxon>
        <taxon>Onchocercidae</taxon>
        <taxon>Onchocerca</taxon>
    </lineage>
</organism>